<reference evidence="2 3" key="1">
    <citation type="submission" date="2021-07" db="EMBL/GenBank/DDBJ databases">
        <title>Karlodiniumbacter phycospheric gen. nov., sp. nov., a phycosphere bacterium isolated from karlodinium veneficum.</title>
        <authorList>
            <person name="Peng Y."/>
            <person name="Jiang L."/>
            <person name="Lee J."/>
        </authorList>
    </citation>
    <scope>NUCLEOTIDE SEQUENCE</scope>
    <source>
        <strain evidence="2 3">N5</strain>
    </source>
</reference>
<dbReference type="AlphaFoldDB" id="A0A975YHB5"/>
<organism evidence="2">
    <name type="scientific">Gymnodinialimonas phycosphaerae</name>
    <dbReference type="NCBI Taxonomy" id="2841589"/>
    <lineage>
        <taxon>Bacteria</taxon>
        <taxon>Pseudomonadati</taxon>
        <taxon>Pseudomonadota</taxon>
        <taxon>Alphaproteobacteria</taxon>
        <taxon>Rhodobacterales</taxon>
        <taxon>Paracoccaceae</taxon>
        <taxon>Gymnodinialimonas</taxon>
    </lineage>
</organism>
<evidence type="ECO:0000313" key="2">
    <source>
        <dbReference type="EMBL" id="QXL89348.1"/>
    </source>
</evidence>
<name>A0A975YHB5_9RHOB</name>
<evidence type="ECO:0000313" key="1">
    <source>
        <dbReference type="EMBL" id="MBY4892612.1"/>
    </source>
</evidence>
<dbReference type="RefSeq" id="WP_257892391.1">
    <property type="nucleotide sequence ID" value="NZ_JAIMBW010000001.1"/>
</dbReference>
<dbReference type="EMBL" id="JAIMBW010000001">
    <property type="protein sequence ID" value="MBY4892612.1"/>
    <property type="molecule type" value="Genomic_DNA"/>
</dbReference>
<evidence type="ECO:0000313" key="3">
    <source>
        <dbReference type="Proteomes" id="UP000693972"/>
    </source>
</evidence>
<sequence length="178" mass="19984">MSPGAAAHGSVRDVQIDGFHRAGPLSIEVDRLTYDWSQQTASHPYTPAFEYTGEVAYEIWIREEWGPCDNDACTIPEPAPLHPAYAIPRPEEVARDYIEVELISDKGVCASFAMPEGQVFPCHEVRLPGGEVIALDIGPHERFPIGSMLYFQRVTHAAPHPLFDHDRYDFYAHRRPGV</sequence>
<keyword evidence="3" id="KW-1185">Reference proteome</keyword>
<dbReference type="EMBL" id="CP078073">
    <property type="protein sequence ID" value="QXL89348.1"/>
    <property type="molecule type" value="Genomic_DNA"/>
</dbReference>
<protein>
    <submittedName>
        <fullName evidence="2">Uncharacterized protein</fullName>
    </submittedName>
</protein>
<gene>
    <name evidence="1" type="ORF">KUL25_07520</name>
    <name evidence="2" type="ORF">KUL25_07525</name>
</gene>
<proteinExistence type="predicted"/>
<accession>A0A975YHB5</accession>
<dbReference type="Proteomes" id="UP000693972">
    <property type="component" value="Unassembled WGS sequence"/>
</dbReference>